<dbReference type="GeneTree" id="ENSGT00940000165820"/>
<reference evidence="6" key="2">
    <citation type="submission" date="2025-08" db="UniProtKB">
        <authorList>
            <consortium name="Ensembl"/>
        </authorList>
    </citation>
    <scope>IDENTIFICATION</scope>
</reference>
<evidence type="ECO:0000259" key="5">
    <source>
        <dbReference type="PROSITE" id="PS51842"/>
    </source>
</evidence>
<feature type="compositionally biased region" description="Polar residues" evidence="4">
    <location>
        <begin position="154"/>
        <end position="163"/>
    </location>
</feature>
<evidence type="ECO:0000313" key="7">
    <source>
        <dbReference type="Proteomes" id="UP000001646"/>
    </source>
</evidence>
<keyword evidence="2 3" id="KW-0175">Coiled coil</keyword>
<dbReference type="GO" id="GO:0045095">
    <property type="term" value="C:keratin filament"/>
    <property type="evidence" value="ECO:0000318"/>
    <property type="project" value="GO_Central"/>
</dbReference>
<evidence type="ECO:0000256" key="4">
    <source>
        <dbReference type="SAM" id="MobiDB-lite"/>
    </source>
</evidence>
<dbReference type="GO" id="GO:0045109">
    <property type="term" value="P:intermediate filament organization"/>
    <property type="evidence" value="ECO:0000318"/>
    <property type="project" value="GO_Central"/>
</dbReference>
<gene>
    <name evidence="6" type="primary">LOC100553253</name>
</gene>
<dbReference type="InterPro" id="IPR002957">
    <property type="entry name" value="Keratin_I"/>
</dbReference>
<dbReference type="GO" id="GO:0005856">
    <property type="term" value="C:cytoskeleton"/>
    <property type="evidence" value="ECO:0000318"/>
    <property type="project" value="GO_Central"/>
</dbReference>
<dbReference type="GO" id="GO:0002009">
    <property type="term" value="P:morphogenesis of an epithelium"/>
    <property type="evidence" value="ECO:0000318"/>
    <property type="project" value="GO_Central"/>
</dbReference>
<feature type="coiled-coil region" evidence="3">
    <location>
        <begin position="214"/>
        <end position="241"/>
    </location>
</feature>
<dbReference type="InterPro" id="IPR039008">
    <property type="entry name" value="IF_rod_dom"/>
</dbReference>
<dbReference type="SMART" id="SM01391">
    <property type="entry name" value="Filament"/>
    <property type="match status" value="1"/>
</dbReference>
<feature type="coiled-coil region" evidence="3">
    <location>
        <begin position="1"/>
        <end position="35"/>
    </location>
</feature>
<dbReference type="Gene3D" id="1.20.5.1160">
    <property type="entry name" value="Vasodilator-stimulated phosphoprotein"/>
    <property type="match status" value="1"/>
</dbReference>
<sequence length="594" mass="61323">MQNLNDRFASYLNKVKSLEAENNQLETLIREWYQKHGQTSEPKDYSSYYTEIDQLVNELISASLESNKILLDVDNARMAAEDFKLKYETEYGLRQNVDADLQGLRPLLDKLTMDKSDLEMQYESLHEELVHLKKNHDEVMKSQHHQSGGDVNVEVNSSPGQDLTKTLNDLRQEYEEIIMKNRKEVQQWFEAKMEEARQQQSPESQEGGSGRHQITELTREYQTLEIELQTQLSTIQALQNNLNNTEGGYNMQLQQLASQIEPVEAELAGIKGEIQNQTQEYQTLLGIKTYLEQEINQYRQLLEEGKQLAANVQGGGSGGTGSYGGSSGGGRHSVGGISGGSSGGGGSGGGHSYGGISRGGSSGGGGESGSGHSYGGISEGGSSGGGRSTSGGRHSTSGISHGGSSIGISQGGSSRGRESGGVGGHSSGRISPGGSSGGGGSGGRGGQSHSGISHGGSSGGGGSGGRGGQSHSGISHGGSAGGGSAGRPSSGGVSQGGSSGRRGSESGRQSPSGGHSGGGRGSVGGGGHSSGGISHGRGSGGGSHHLSSSSSQSRPSLTHSHSSSSSQSQSGSHGWHVEQEADECQAYAQKGMEE</sequence>
<accession>G1KWV8</accession>
<dbReference type="Bgee" id="ENSACAG00000027366">
    <property type="expression patterns" value="Expressed in embryo"/>
</dbReference>
<dbReference type="AlphaFoldDB" id="G1KWV8"/>
<feature type="region of interest" description="Disordered" evidence="4">
    <location>
        <begin position="312"/>
        <end position="594"/>
    </location>
</feature>
<dbReference type="SUPFAM" id="SSF64593">
    <property type="entry name" value="Intermediate filament protein, coiled coil region"/>
    <property type="match status" value="2"/>
</dbReference>
<feature type="domain" description="IF rod" evidence="5">
    <location>
        <begin position="1"/>
        <end position="309"/>
    </location>
</feature>
<dbReference type="Gene3D" id="1.20.5.500">
    <property type="entry name" value="Single helix bin"/>
    <property type="match status" value="1"/>
</dbReference>
<name>G1KWV8_ANOCA</name>
<organism evidence="6 7">
    <name type="scientific">Anolis carolinensis</name>
    <name type="common">Green anole</name>
    <name type="synonym">American chameleon</name>
    <dbReference type="NCBI Taxonomy" id="28377"/>
    <lineage>
        <taxon>Eukaryota</taxon>
        <taxon>Metazoa</taxon>
        <taxon>Chordata</taxon>
        <taxon>Craniata</taxon>
        <taxon>Vertebrata</taxon>
        <taxon>Euteleostomi</taxon>
        <taxon>Lepidosauria</taxon>
        <taxon>Squamata</taxon>
        <taxon>Bifurcata</taxon>
        <taxon>Unidentata</taxon>
        <taxon>Episquamata</taxon>
        <taxon>Toxicofera</taxon>
        <taxon>Iguania</taxon>
        <taxon>Dactyloidae</taxon>
        <taxon>Anolis</taxon>
    </lineage>
</organism>
<evidence type="ECO:0000256" key="1">
    <source>
        <dbReference type="ARBA" id="ARBA00022754"/>
    </source>
</evidence>
<evidence type="ECO:0000313" key="6">
    <source>
        <dbReference type="Ensembl" id="ENSACAP00000019639.2"/>
    </source>
</evidence>
<dbReference type="Gene3D" id="1.20.5.170">
    <property type="match status" value="1"/>
</dbReference>
<dbReference type="InParanoid" id="G1KWV8"/>
<keyword evidence="7" id="KW-1185">Reference proteome</keyword>
<dbReference type="PROSITE" id="PS51842">
    <property type="entry name" value="IF_ROD_2"/>
    <property type="match status" value="1"/>
</dbReference>
<dbReference type="GO" id="GO:0030280">
    <property type="term" value="F:structural constituent of skin epidermis"/>
    <property type="evidence" value="ECO:0000318"/>
    <property type="project" value="GO_Central"/>
</dbReference>
<dbReference type="PRINTS" id="PR01248">
    <property type="entry name" value="TYPE1KERATIN"/>
</dbReference>
<feature type="region of interest" description="Disordered" evidence="4">
    <location>
        <begin position="193"/>
        <end position="212"/>
    </location>
</feature>
<dbReference type="Pfam" id="PF00038">
    <property type="entry name" value="Filament"/>
    <property type="match status" value="1"/>
</dbReference>
<dbReference type="Proteomes" id="UP000001646">
    <property type="component" value="Chromosome 6"/>
</dbReference>
<dbReference type="PANTHER" id="PTHR23239">
    <property type="entry name" value="INTERMEDIATE FILAMENT"/>
    <property type="match status" value="1"/>
</dbReference>
<feature type="compositionally biased region" description="Low complexity" evidence="4">
    <location>
        <begin position="390"/>
        <end position="399"/>
    </location>
</feature>
<feature type="compositionally biased region" description="Gly residues" evidence="4">
    <location>
        <begin position="434"/>
        <end position="485"/>
    </location>
</feature>
<feature type="region of interest" description="Disordered" evidence="4">
    <location>
        <begin position="141"/>
        <end position="163"/>
    </location>
</feature>
<reference evidence="6 7" key="1">
    <citation type="submission" date="2009-12" db="EMBL/GenBank/DDBJ databases">
        <title>The Genome Sequence of Anolis carolinensis (Green Anole Lizard).</title>
        <authorList>
            <consortium name="The Genome Sequencing Platform"/>
            <person name="Di Palma F."/>
            <person name="Alfoldi J."/>
            <person name="Heiman D."/>
            <person name="Young S."/>
            <person name="Grabherr M."/>
            <person name="Johnson J."/>
            <person name="Lander E.S."/>
            <person name="Lindblad-Toh K."/>
        </authorList>
    </citation>
    <scope>NUCLEOTIDE SEQUENCE [LARGE SCALE GENOMIC DNA]</scope>
    <source>
        <strain evidence="6 7">JBL SC #1</strain>
    </source>
</reference>
<dbReference type="Ensembl" id="ENSACAT00000025127.2">
    <property type="protein sequence ID" value="ENSACAP00000019639.2"/>
    <property type="gene ID" value="ENSACAG00000027366.2"/>
</dbReference>
<reference evidence="6" key="3">
    <citation type="submission" date="2025-09" db="UniProtKB">
        <authorList>
            <consortium name="Ensembl"/>
        </authorList>
    </citation>
    <scope>IDENTIFICATION</scope>
</reference>
<feature type="coiled-coil region" evidence="3">
    <location>
        <begin position="108"/>
        <end position="135"/>
    </location>
</feature>
<keyword evidence="1" id="KW-0403">Intermediate filament</keyword>
<dbReference type="STRING" id="28377.ENSACAP00000019639"/>
<dbReference type="eggNOG" id="ENOG502S4BN">
    <property type="taxonomic scope" value="Eukaryota"/>
</dbReference>
<feature type="compositionally biased region" description="Low complexity" evidence="4">
    <location>
        <begin position="544"/>
        <end position="574"/>
    </location>
</feature>
<proteinExistence type="predicted"/>
<dbReference type="PANTHER" id="PTHR23239:SF388">
    <property type="entry name" value="IF ROD DOMAIN-CONTAINING PROTEIN"/>
    <property type="match status" value="1"/>
</dbReference>
<feature type="compositionally biased region" description="Gly residues" evidence="4">
    <location>
        <begin position="400"/>
        <end position="426"/>
    </location>
</feature>
<feature type="compositionally biased region" description="Gly residues" evidence="4">
    <location>
        <begin position="313"/>
        <end position="389"/>
    </location>
</feature>
<protein>
    <recommendedName>
        <fullName evidence="5">IF rod domain-containing protein</fullName>
    </recommendedName>
</protein>
<feature type="compositionally biased region" description="Gly residues" evidence="4">
    <location>
        <begin position="514"/>
        <end position="543"/>
    </location>
</feature>
<evidence type="ECO:0000256" key="2">
    <source>
        <dbReference type="ARBA" id="ARBA00023054"/>
    </source>
</evidence>
<evidence type="ECO:0000256" key="3">
    <source>
        <dbReference type="SAM" id="Coils"/>
    </source>
</evidence>
<dbReference type="GO" id="GO:0030855">
    <property type="term" value="P:epithelial cell differentiation"/>
    <property type="evidence" value="ECO:0000318"/>
    <property type="project" value="GO_Central"/>
</dbReference>